<evidence type="ECO:0000256" key="6">
    <source>
        <dbReference type="SAM" id="MobiDB-lite"/>
    </source>
</evidence>
<dbReference type="GO" id="GO:0003700">
    <property type="term" value="F:DNA-binding transcription factor activity"/>
    <property type="evidence" value="ECO:0007669"/>
    <property type="project" value="InterPro"/>
</dbReference>
<dbReference type="NCBIfam" id="TIGR01557">
    <property type="entry name" value="myb_SHAQKYF"/>
    <property type="match status" value="1"/>
</dbReference>
<dbReference type="GO" id="GO:0000160">
    <property type="term" value="P:phosphorelay signal transduction system"/>
    <property type="evidence" value="ECO:0007669"/>
    <property type="project" value="InterPro"/>
</dbReference>
<evidence type="ECO:0000313" key="10">
    <source>
        <dbReference type="Proteomes" id="UP001187471"/>
    </source>
</evidence>
<keyword evidence="2" id="KW-0805">Transcription regulation</keyword>
<dbReference type="PANTHER" id="PTHR31442">
    <property type="entry name" value="HOMEODOMAIN-LIKE SUPERFAMILY PROTEIN-RELATED"/>
    <property type="match status" value="1"/>
</dbReference>
<dbReference type="InterPro" id="IPR006447">
    <property type="entry name" value="Myb_dom_plants"/>
</dbReference>
<reference evidence="9" key="1">
    <citation type="submission" date="2022-12" db="EMBL/GenBank/DDBJ databases">
        <title>Draft genome assemblies for two species of Escallonia (Escalloniales).</title>
        <authorList>
            <person name="Chanderbali A."/>
            <person name="Dervinis C."/>
            <person name="Anghel I."/>
            <person name="Soltis D."/>
            <person name="Soltis P."/>
            <person name="Zapata F."/>
        </authorList>
    </citation>
    <scope>NUCLEOTIDE SEQUENCE</scope>
    <source>
        <strain evidence="9">UCBG92.1500</strain>
        <tissue evidence="9">Leaf</tissue>
    </source>
</reference>
<evidence type="ECO:0000256" key="4">
    <source>
        <dbReference type="ARBA" id="ARBA00023242"/>
    </source>
</evidence>
<feature type="compositionally biased region" description="Low complexity" evidence="6">
    <location>
        <begin position="318"/>
        <end position="333"/>
    </location>
</feature>
<evidence type="ECO:0008006" key="11">
    <source>
        <dbReference type="Google" id="ProtNLM"/>
    </source>
</evidence>
<dbReference type="FunFam" id="1.10.10.60:FF:000007">
    <property type="entry name" value="Two-component response regulator"/>
    <property type="match status" value="1"/>
</dbReference>
<name>A0AA88U809_9ASTE</name>
<evidence type="ECO:0000256" key="3">
    <source>
        <dbReference type="ARBA" id="ARBA00023163"/>
    </source>
</evidence>
<dbReference type="PROSITE" id="PS50110">
    <property type="entry name" value="RESPONSE_REGULATORY"/>
    <property type="match status" value="1"/>
</dbReference>
<dbReference type="Gene3D" id="3.40.50.2300">
    <property type="match status" value="1"/>
</dbReference>
<evidence type="ECO:0000256" key="1">
    <source>
        <dbReference type="ARBA" id="ARBA00004123"/>
    </source>
</evidence>
<dbReference type="AlphaFoldDB" id="A0AA88U809"/>
<dbReference type="Proteomes" id="UP001187471">
    <property type="component" value="Unassembled WGS sequence"/>
</dbReference>
<dbReference type="InterPro" id="IPR001005">
    <property type="entry name" value="SANT/Myb"/>
</dbReference>
<gene>
    <name evidence="9" type="ORF">RJ640_027120</name>
</gene>
<feature type="domain" description="Response regulatory" evidence="7">
    <location>
        <begin position="22"/>
        <end position="137"/>
    </location>
</feature>
<feature type="domain" description="HTH myb-type" evidence="8">
    <location>
        <begin position="205"/>
        <end position="264"/>
    </location>
</feature>
<dbReference type="PANTHER" id="PTHR31442:SF40">
    <property type="entry name" value="HOMEODOMAIN-LIKE SUPERFAMILY PROTEIN"/>
    <property type="match status" value="1"/>
</dbReference>
<keyword evidence="10" id="KW-1185">Reference proteome</keyword>
<proteinExistence type="predicted"/>
<dbReference type="InterPro" id="IPR009057">
    <property type="entry name" value="Homeodomain-like_sf"/>
</dbReference>
<dbReference type="InterPro" id="IPR001789">
    <property type="entry name" value="Sig_transdc_resp-reg_receiver"/>
</dbReference>
<accession>A0AA88U809</accession>
<evidence type="ECO:0000256" key="5">
    <source>
        <dbReference type="PROSITE-ProRule" id="PRU00169"/>
    </source>
</evidence>
<dbReference type="EMBL" id="JAVXUO010002280">
    <property type="protein sequence ID" value="KAK2974759.1"/>
    <property type="molecule type" value="Genomic_DNA"/>
</dbReference>
<protein>
    <recommendedName>
        <fullName evidence="11">Two-component response regulator</fullName>
    </recommendedName>
</protein>
<comment type="caution">
    <text evidence="5">Lacks conserved residue(s) required for the propagation of feature annotation.</text>
</comment>
<evidence type="ECO:0000259" key="7">
    <source>
        <dbReference type="PROSITE" id="PS50110"/>
    </source>
</evidence>
<evidence type="ECO:0000256" key="2">
    <source>
        <dbReference type="ARBA" id="ARBA00023015"/>
    </source>
</evidence>
<dbReference type="InterPro" id="IPR044841">
    <property type="entry name" value="LUX/BOA-like"/>
</dbReference>
<dbReference type="Gene3D" id="1.10.10.60">
    <property type="entry name" value="Homeodomain-like"/>
    <property type="match status" value="1"/>
</dbReference>
<dbReference type="SUPFAM" id="SSF46689">
    <property type="entry name" value="Homeodomain-like"/>
    <property type="match status" value="1"/>
</dbReference>
<feature type="region of interest" description="Disordered" evidence="6">
    <location>
        <begin position="173"/>
        <end position="210"/>
    </location>
</feature>
<dbReference type="GO" id="GO:0003677">
    <property type="term" value="F:DNA binding"/>
    <property type="evidence" value="ECO:0007669"/>
    <property type="project" value="InterPro"/>
</dbReference>
<dbReference type="GO" id="GO:0005634">
    <property type="term" value="C:nucleus"/>
    <property type="evidence" value="ECO:0007669"/>
    <property type="project" value="UniProtKB-SubCell"/>
</dbReference>
<dbReference type="PROSITE" id="PS51294">
    <property type="entry name" value="HTH_MYB"/>
    <property type="match status" value="1"/>
</dbReference>
<feature type="compositionally biased region" description="Basic and acidic residues" evidence="6">
    <location>
        <begin position="197"/>
        <end position="210"/>
    </location>
</feature>
<keyword evidence="3" id="KW-0804">Transcription</keyword>
<comment type="subcellular location">
    <subcellularLocation>
        <location evidence="1">Nucleus</location>
    </subcellularLocation>
</comment>
<feature type="region of interest" description="Disordered" evidence="6">
    <location>
        <begin position="307"/>
        <end position="341"/>
    </location>
</feature>
<dbReference type="Pfam" id="PF00249">
    <property type="entry name" value="Myb_DNA-binding"/>
    <property type="match status" value="1"/>
</dbReference>
<dbReference type="InterPro" id="IPR017930">
    <property type="entry name" value="Myb_dom"/>
</dbReference>
<feature type="compositionally biased region" description="Polar residues" evidence="6">
    <location>
        <begin position="307"/>
        <end position="317"/>
    </location>
</feature>
<evidence type="ECO:0000259" key="8">
    <source>
        <dbReference type="PROSITE" id="PS51294"/>
    </source>
</evidence>
<dbReference type="InterPro" id="IPR011006">
    <property type="entry name" value="CheY-like_superfamily"/>
</dbReference>
<sequence>MHIMRVTSVGKSSQSMGTKEICILLVNDDHVCHNIAAYMLQHSINGEVHNFKSTTGAINAIWERKDRLELILTNLQKTDSRFGIIQHVEKEFKLPIFLMTANDSSKILSKDLAGGAKVLFMKGLSMNEINNLWQHALAIEKGKMVVAEEADKAHMASIPKNVIEAELANSSSEGEVTRGNLKRKRKDVSDAVSEQNEGSKDDSPMEKKPRVVWSREMHEKFLEAIKQLGYERAFPKKIVELMNVPGLTRENVASHLQKYRMCVKRAQEGFSSSLYGVNVTNNFREPYFPSGYYSPFDISSTYGHSKQLNQDFTPSRQGFSGTSSMPPSSSPTFLYPQGSSSKSKLGLQFPYARNAPSFDAAQQNYGNTQTKFAVYGDQTKNVLFSIEDNSRTSTSTNTQPARSSKTGGAFIGLRLASDGKSVDFGGQTRVPGNNNIGSDLEIDFSAIGTSRNGNPVQSPSIFTSCLPLQSPFLEPLQSSGQHNTTLNNFIPQQQNDFPSAGSTGNASLDQFPSTFMNLIAEIGADFQSLGSLGNETLVQQPSASVNRINDQQNLLPPLGTTGNEISATIPQEEASLPPLPPELHEFSSFGGDMDLNFLLDGTGSRSPKMFWDADLDNALF</sequence>
<dbReference type="SUPFAM" id="SSF52172">
    <property type="entry name" value="CheY-like"/>
    <property type="match status" value="1"/>
</dbReference>
<comment type="caution">
    <text evidence="9">The sequence shown here is derived from an EMBL/GenBank/DDBJ whole genome shotgun (WGS) entry which is preliminary data.</text>
</comment>
<organism evidence="9 10">
    <name type="scientific">Escallonia rubra</name>
    <dbReference type="NCBI Taxonomy" id="112253"/>
    <lineage>
        <taxon>Eukaryota</taxon>
        <taxon>Viridiplantae</taxon>
        <taxon>Streptophyta</taxon>
        <taxon>Embryophyta</taxon>
        <taxon>Tracheophyta</taxon>
        <taxon>Spermatophyta</taxon>
        <taxon>Magnoliopsida</taxon>
        <taxon>eudicotyledons</taxon>
        <taxon>Gunneridae</taxon>
        <taxon>Pentapetalae</taxon>
        <taxon>asterids</taxon>
        <taxon>campanulids</taxon>
        <taxon>Escalloniales</taxon>
        <taxon>Escalloniaceae</taxon>
        <taxon>Escallonia</taxon>
    </lineage>
</organism>
<evidence type="ECO:0000313" key="9">
    <source>
        <dbReference type="EMBL" id="KAK2974759.1"/>
    </source>
</evidence>
<keyword evidence="4" id="KW-0539">Nucleus</keyword>